<gene>
    <name evidence="1" type="ORF">PsorP6_010439</name>
</gene>
<proteinExistence type="predicted"/>
<dbReference type="Proteomes" id="UP001163321">
    <property type="component" value="Chromosome 6"/>
</dbReference>
<evidence type="ECO:0000313" key="1">
    <source>
        <dbReference type="EMBL" id="KAI9910015.1"/>
    </source>
</evidence>
<comment type="caution">
    <text evidence="1">The sequence shown here is derived from an EMBL/GenBank/DDBJ whole genome shotgun (WGS) entry which is preliminary data.</text>
</comment>
<organism evidence="1 2">
    <name type="scientific">Peronosclerospora sorghi</name>
    <dbReference type="NCBI Taxonomy" id="230839"/>
    <lineage>
        <taxon>Eukaryota</taxon>
        <taxon>Sar</taxon>
        <taxon>Stramenopiles</taxon>
        <taxon>Oomycota</taxon>
        <taxon>Peronosporomycetes</taxon>
        <taxon>Peronosporales</taxon>
        <taxon>Peronosporaceae</taxon>
        <taxon>Peronosclerospora</taxon>
    </lineage>
</organism>
<protein>
    <submittedName>
        <fullName evidence="1">Uncharacterized protein</fullName>
    </submittedName>
</protein>
<name>A0ACC0VTZ0_9STRA</name>
<keyword evidence="2" id="KW-1185">Reference proteome</keyword>
<dbReference type="EMBL" id="CM047585">
    <property type="protein sequence ID" value="KAI9910015.1"/>
    <property type="molecule type" value="Genomic_DNA"/>
</dbReference>
<reference evidence="1 2" key="1">
    <citation type="journal article" date="2022" name="bioRxiv">
        <title>The genome of the oomycete Peronosclerospora sorghi, a cosmopolitan pathogen of maize and sorghum, is inflated with dispersed pseudogenes.</title>
        <authorList>
            <person name="Fletcher K."/>
            <person name="Martin F."/>
            <person name="Isakeit T."/>
            <person name="Cavanaugh K."/>
            <person name="Magill C."/>
            <person name="Michelmore R."/>
        </authorList>
    </citation>
    <scope>NUCLEOTIDE SEQUENCE [LARGE SCALE GENOMIC DNA]</scope>
    <source>
        <strain evidence="1">P6</strain>
    </source>
</reference>
<sequence>MGLDEPTYYSLTGSAEKSHRKLMKFVRDYDAVLTVSMQGIIDDSTESGISKDGGFVGIHSTATELAVLDDEVVVDRLHEEQDLQKTVEEKSGETKQKKANILAKE</sequence>
<accession>A0ACC0VTZ0</accession>
<evidence type="ECO:0000313" key="2">
    <source>
        <dbReference type="Proteomes" id="UP001163321"/>
    </source>
</evidence>